<evidence type="ECO:0000256" key="6">
    <source>
        <dbReference type="ARBA" id="ARBA00023242"/>
    </source>
</evidence>
<dbReference type="PANTHER" id="PTHR40626:SF32">
    <property type="entry name" value="ZINC FINGER PROTEIN RST2"/>
    <property type="match status" value="1"/>
</dbReference>
<name>A0A854Q504_CRYNE</name>
<dbReference type="GO" id="GO:0000978">
    <property type="term" value="F:RNA polymerase II cis-regulatory region sequence-specific DNA binding"/>
    <property type="evidence" value="ECO:0007669"/>
    <property type="project" value="InterPro"/>
</dbReference>
<dbReference type="Proteomes" id="UP000199727">
    <property type="component" value="Unassembled WGS sequence"/>
</dbReference>
<dbReference type="PROSITE" id="PS50157">
    <property type="entry name" value="ZINC_FINGER_C2H2_2"/>
    <property type="match status" value="2"/>
</dbReference>
<feature type="compositionally biased region" description="Basic and acidic residues" evidence="8">
    <location>
        <begin position="628"/>
        <end position="647"/>
    </location>
</feature>
<evidence type="ECO:0000256" key="5">
    <source>
        <dbReference type="ARBA" id="ARBA00022833"/>
    </source>
</evidence>
<evidence type="ECO:0000259" key="9">
    <source>
        <dbReference type="PROSITE" id="PS50157"/>
    </source>
</evidence>
<dbReference type="Pfam" id="PF00096">
    <property type="entry name" value="zf-C2H2"/>
    <property type="match status" value="2"/>
</dbReference>
<proteinExistence type="predicted"/>
<feature type="compositionally biased region" description="Polar residues" evidence="8">
    <location>
        <begin position="66"/>
        <end position="84"/>
    </location>
</feature>
<feature type="compositionally biased region" description="Low complexity" evidence="8">
    <location>
        <begin position="404"/>
        <end position="414"/>
    </location>
</feature>
<dbReference type="OrthoDB" id="10018191at2759"/>
<dbReference type="InterPro" id="IPR036236">
    <property type="entry name" value="Znf_C2H2_sf"/>
</dbReference>
<dbReference type="SMART" id="SM00355">
    <property type="entry name" value="ZnF_C2H2"/>
    <property type="match status" value="2"/>
</dbReference>
<feature type="compositionally biased region" description="Polar residues" evidence="8">
    <location>
        <begin position="261"/>
        <end position="278"/>
    </location>
</feature>
<feature type="domain" description="C2H2-type" evidence="9">
    <location>
        <begin position="144"/>
        <end position="174"/>
    </location>
</feature>
<dbReference type="GO" id="GO:0000785">
    <property type="term" value="C:chromatin"/>
    <property type="evidence" value="ECO:0007669"/>
    <property type="project" value="TreeGrafter"/>
</dbReference>
<sequence length="647" mass="69854">MSFVAPDDRAYYNYSRAPGSAHGVGHESTSPDQRLPSSHSYNKSASAPNESPNQVYHPEMAGPPGSSHSYPPQPMTPLTGSTAYPPQHPPSGSYYLPTQQQQQQQSEQHIPSPPSSSNRPPSATGYTPDGQPIIPVGVSGGKMFRCRGYGDCDKVFTRSEHLARHVRKHTGERPFPCHCGKAFSRLDNLRQHAATVHAEQAQLNETMLASLAPIHAALSQRASREQRRRGEVVEVPKGAVERRRETRKAQAAAAQAAAANGHSQQNSPYAQYHESQWNAPPHPRPRTNGGYDYPYVPEHSLNDDAGPSRRPSSSAGYGYQQGYYDSARPPTAPGTGSSGESMSGLPYPYRPMSASGRELPVPAHYSESEPPATAHGPPPQSPMYGNVPPAQQQPPNWSSPPPGHGAYPPHDAAAYPPPPEGYYHPAHAAHGSYPPREDVYEYHPPGWQGQYPPAATNGGPYAQGYGTGAPPTAPPPHESPFQYNVANPGAEGYPYQNYDSRKRRAEDDFGKDDRKHPRPSSPSNSQVPDSSTAAHANGAHDAPHPHPHPGAAPGNGAMDPPRPHDPNWLPATSERRGSLAISALLGSPPKTMRSRPSTADGGAAGAHGYESYHYDPHGQVSDDQQTGVDKEREKKEEVKQQDDKKTQ</sequence>
<keyword evidence="5" id="KW-0862">Zinc</keyword>
<feature type="compositionally biased region" description="Low complexity" evidence="8">
    <location>
        <begin position="421"/>
        <end position="434"/>
    </location>
</feature>
<feature type="domain" description="C2H2-type" evidence="9">
    <location>
        <begin position="175"/>
        <end position="202"/>
    </location>
</feature>
<dbReference type="GO" id="GO:0000981">
    <property type="term" value="F:DNA-binding transcription factor activity, RNA polymerase II-specific"/>
    <property type="evidence" value="ECO:0007669"/>
    <property type="project" value="InterPro"/>
</dbReference>
<evidence type="ECO:0000256" key="3">
    <source>
        <dbReference type="ARBA" id="ARBA00022737"/>
    </source>
</evidence>
<keyword evidence="2" id="KW-0479">Metal-binding</keyword>
<evidence type="ECO:0000256" key="4">
    <source>
        <dbReference type="ARBA" id="ARBA00022771"/>
    </source>
</evidence>
<keyword evidence="3" id="KW-0677">Repeat</keyword>
<evidence type="ECO:0000256" key="8">
    <source>
        <dbReference type="SAM" id="MobiDB-lite"/>
    </source>
</evidence>
<feature type="compositionally biased region" description="Low complexity" evidence="8">
    <location>
        <begin position="312"/>
        <end position="327"/>
    </location>
</feature>
<evidence type="ECO:0000256" key="7">
    <source>
        <dbReference type="PROSITE-ProRule" id="PRU00042"/>
    </source>
</evidence>
<dbReference type="Gene3D" id="3.30.160.60">
    <property type="entry name" value="Classic Zinc Finger"/>
    <property type="match status" value="2"/>
</dbReference>
<feature type="region of interest" description="Disordered" evidence="8">
    <location>
        <begin position="1"/>
        <end position="132"/>
    </location>
</feature>
<gene>
    <name evidence="10" type="ORF">C361_06999</name>
</gene>
<feature type="compositionally biased region" description="Polar residues" evidence="8">
    <location>
        <begin position="27"/>
        <end position="54"/>
    </location>
</feature>
<protein>
    <submittedName>
        <fullName evidence="10">RNA polymerase II transcription factor</fullName>
    </submittedName>
</protein>
<comment type="subcellular location">
    <subcellularLocation>
        <location evidence="1">Nucleus</location>
    </subcellularLocation>
</comment>
<feature type="compositionally biased region" description="Basic and acidic residues" evidence="8">
    <location>
        <begin position="222"/>
        <end position="248"/>
    </location>
</feature>
<feature type="compositionally biased region" description="Basic and acidic residues" evidence="8">
    <location>
        <begin position="504"/>
        <end position="515"/>
    </location>
</feature>
<dbReference type="SUPFAM" id="SSF57667">
    <property type="entry name" value="beta-beta-alpha zinc fingers"/>
    <property type="match status" value="1"/>
</dbReference>
<dbReference type="InterPro" id="IPR013087">
    <property type="entry name" value="Znf_C2H2_type"/>
</dbReference>
<dbReference type="GO" id="GO:0008270">
    <property type="term" value="F:zinc ion binding"/>
    <property type="evidence" value="ECO:0007669"/>
    <property type="project" value="UniProtKB-KW"/>
</dbReference>
<keyword evidence="6" id="KW-0539">Nucleus</keyword>
<organism evidence="10 11">
    <name type="scientific">Cryptococcus neoformans Tu259-1</name>
    <dbReference type="NCBI Taxonomy" id="1230072"/>
    <lineage>
        <taxon>Eukaryota</taxon>
        <taxon>Fungi</taxon>
        <taxon>Dikarya</taxon>
        <taxon>Basidiomycota</taxon>
        <taxon>Agaricomycotina</taxon>
        <taxon>Tremellomycetes</taxon>
        <taxon>Tremellales</taxon>
        <taxon>Cryptococcaceae</taxon>
        <taxon>Cryptococcus</taxon>
        <taxon>Cryptococcus neoformans species complex</taxon>
    </lineage>
</organism>
<dbReference type="PANTHER" id="PTHR40626">
    <property type="entry name" value="MIP31509P"/>
    <property type="match status" value="1"/>
</dbReference>
<dbReference type="InterPro" id="IPR051059">
    <property type="entry name" value="VerF-like"/>
</dbReference>
<evidence type="ECO:0000256" key="2">
    <source>
        <dbReference type="ARBA" id="ARBA00022723"/>
    </source>
</evidence>
<dbReference type="FunFam" id="3.30.160.60:FF:002343">
    <property type="entry name" value="Zinc finger protein 33A"/>
    <property type="match status" value="1"/>
</dbReference>
<feature type="compositionally biased region" description="Low complexity" evidence="8">
    <location>
        <begin position="249"/>
        <end position="259"/>
    </location>
</feature>
<accession>A0A854Q504</accession>
<dbReference type="GO" id="GO:0005634">
    <property type="term" value="C:nucleus"/>
    <property type="evidence" value="ECO:0007669"/>
    <property type="project" value="UniProtKB-SubCell"/>
</dbReference>
<comment type="caution">
    <text evidence="10">The sequence shown here is derived from an EMBL/GenBank/DDBJ whole genome shotgun (WGS) entry which is preliminary data.</text>
</comment>
<dbReference type="AlphaFoldDB" id="A0A854Q504"/>
<evidence type="ECO:0000313" key="10">
    <source>
        <dbReference type="EMBL" id="OXG10302.1"/>
    </source>
</evidence>
<feature type="compositionally biased region" description="Basic and acidic residues" evidence="8">
    <location>
        <begin position="1"/>
        <end position="10"/>
    </location>
</feature>
<feature type="region of interest" description="Disordered" evidence="8">
    <location>
        <begin position="220"/>
        <end position="647"/>
    </location>
</feature>
<feature type="compositionally biased region" description="Low complexity" evidence="8">
    <location>
        <begin position="521"/>
        <end position="540"/>
    </location>
</feature>
<dbReference type="EMBL" id="AMKT01000113">
    <property type="protein sequence ID" value="OXG10302.1"/>
    <property type="molecule type" value="Genomic_DNA"/>
</dbReference>
<feature type="compositionally biased region" description="Low complexity" evidence="8">
    <location>
        <begin position="97"/>
        <end position="122"/>
    </location>
</feature>
<reference evidence="10 11" key="1">
    <citation type="submission" date="2017-06" db="EMBL/GenBank/DDBJ databases">
        <title>Global population genomics of the pathogenic fungus Cryptococcus neoformans var. grubii.</title>
        <authorList>
            <person name="Cuomo C."/>
            <person name="Litvintseva A."/>
            <person name="Chen Y."/>
            <person name="Young S."/>
            <person name="Zeng Q."/>
            <person name="Chapman S."/>
            <person name="Gujja S."/>
            <person name="Saif S."/>
            <person name="Birren B."/>
        </authorList>
    </citation>
    <scope>NUCLEOTIDE SEQUENCE [LARGE SCALE GENOMIC DNA]</scope>
    <source>
        <strain evidence="10 11">Tu259-1</strain>
    </source>
</reference>
<keyword evidence="4 7" id="KW-0863">Zinc-finger</keyword>
<evidence type="ECO:0000256" key="1">
    <source>
        <dbReference type="ARBA" id="ARBA00004123"/>
    </source>
</evidence>
<evidence type="ECO:0000313" key="11">
    <source>
        <dbReference type="Proteomes" id="UP000199727"/>
    </source>
</evidence>